<accession>A0A9X3YR04</accession>
<proteinExistence type="predicted"/>
<gene>
    <name evidence="1" type="ORF">OD750_025885</name>
</gene>
<protein>
    <recommendedName>
        <fullName evidence="3">YCII-related domain-containing protein</fullName>
    </recommendedName>
</protein>
<dbReference type="EMBL" id="JAOVZO020000023">
    <property type="protein sequence ID" value="MDC8015970.1"/>
    <property type="molecule type" value="Genomic_DNA"/>
</dbReference>
<dbReference type="RefSeq" id="WP_263543088.1">
    <property type="nucleotide sequence ID" value="NZ_JAOVZO020000023.1"/>
</dbReference>
<dbReference type="AlphaFoldDB" id="A0A9X3YR04"/>
<evidence type="ECO:0008006" key="3">
    <source>
        <dbReference type="Google" id="ProtNLM"/>
    </source>
</evidence>
<name>A0A9X3YR04_9GAMM</name>
<dbReference type="Proteomes" id="UP001139971">
    <property type="component" value="Unassembled WGS sequence"/>
</dbReference>
<evidence type="ECO:0000313" key="1">
    <source>
        <dbReference type="EMBL" id="MDC8015970.1"/>
    </source>
</evidence>
<dbReference type="Gene3D" id="3.30.70.1060">
    <property type="entry name" value="Dimeric alpha+beta barrel"/>
    <property type="match status" value="1"/>
</dbReference>
<organism evidence="1 2">
    <name type="scientific">Tahibacter soli</name>
    <dbReference type="NCBI Taxonomy" id="2983605"/>
    <lineage>
        <taxon>Bacteria</taxon>
        <taxon>Pseudomonadati</taxon>
        <taxon>Pseudomonadota</taxon>
        <taxon>Gammaproteobacteria</taxon>
        <taxon>Lysobacterales</taxon>
        <taxon>Rhodanobacteraceae</taxon>
        <taxon>Tahibacter</taxon>
    </lineage>
</organism>
<reference evidence="1" key="1">
    <citation type="submission" date="2023-02" db="EMBL/GenBank/DDBJ databases">
        <title>Tahibacter soli sp. nov. isolated from soil.</title>
        <authorList>
            <person name="Baek J.H."/>
            <person name="Lee J.K."/>
            <person name="Choi D.G."/>
            <person name="Jeon C.O."/>
        </authorList>
    </citation>
    <scope>NUCLEOTIDE SEQUENCE</scope>
    <source>
        <strain evidence="1">BL</strain>
    </source>
</reference>
<keyword evidence="2" id="KW-1185">Reference proteome</keyword>
<sequence length="112" mass="11674">MNTFVILFRKTGPAPTDAERRQVGAEVAPWAQALNAAGHELVPHILAAQSARCGEPIADATPVTALLLLKARDLDEAARIAATHPGTRYGFALEVRPWSPPGVAAAATTAAV</sequence>
<dbReference type="SUPFAM" id="SSF54909">
    <property type="entry name" value="Dimeric alpha+beta barrel"/>
    <property type="match status" value="1"/>
</dbReference>
<dbReference type="InterPro" id="IPR011008">
    <property type="entry name" value="Dimeric_a/b-barrel"/>
</dbReference>
<evidence type="ECO:0000313" key="2">
    <source>
        <dbReference type="Proteomes" id="UP001139971"/>
    </source>
</evidence>
<comment type="caution">
    <text evidence="1">The sequence shown here is derived from an EMBL/GenBank/DDBJ whole genome shotgun (WGS) entry which is preliminary data.</text>
</comment>